<evidence type="ECO:0000313" key="2">
    <source>
        <dbReference type="Proteomes" id="UP001174136"/>
    </source>
</evidence>
<comment type="caution">
    <text evidence="1">The sequence shown here is derived from an EMBL/GenBank/DDBJ whole genome shotgun (WGS) entry which is preliminary data.</text>
</comment>
<dbReference type="EMBL" id="JAOPHQ010001133">
    <property type="protein sequence ID" value="KAK0152300.1"/>
    <property type="molecule type" value="Genomic_DNA"/>
</dbReference>
<protein>
    <submittedName>
        <fullName evidence="1">Uncharacterized protein</fullName>
    </submittedName>
</protein>
<sequence>MYQLSVLLGDSGCPCKTAHKNTRNRFHVLHGEIRLSPERESIVITVCATLHLRCSFCEVVRHVSIRRRRHEIWKSVSAQIGITVIHPAGVLKYSDKVSRITLIQD</sequence>
<dbReference type="Proteomes" id="UP001174136">
    <property type="component" value="Unassembled WGS sequence"/>
</dbReference>
<proteinExistence type="predicted"/>
<keyword evidence="2" id="KW-1185">Reference proteome</keyword>
<name>A0AA47P8L9_MERPO</name>
<dbReference type="AlphaFoldDB" id="A0AA47P8L9"/>
<reference evidence="1" key="1">
    <citation type="journal article" date="2023" name="Front. Mar. Sci.">
        <title>A new Merluccius polli reference genome to investigate the effects of global change in West African waters.</title>
        <authorList>
            <person name="Mateo J.L."/>
            <person name="Blanco-Fernandez C."/>
            <person name="Garcia-Vazquez E."/>
            <person name="Machado-Schiaffino G."/>
        </authorList>
    </citation>
    <scope>NUCLEOTIDE SEQUENCE</scope>
    <source>
        <strain evidence="1">C29</strain>
        <tissue evidence="1">Fin</tissue>
    </source>
</reference>
<gene>
    <name evidence="1" type="ORF">N1851_006349</name>
</gene>
<accession>A0AA47P8L9</accession>
<evidence type="ECO:0000313" key="1">
    <source>
        <dbReference type="EMBL" id="KAK0152300.1"/>
    </source>
</evidence>
<organism evidence="1 2">
    <name type="scientific">Merluccius polli</name>
    <name type="common">Benguela hake</name>
    <name type="synonym">Merluccius cadenati</name>
    <dbReference type="NCBI Taxonomy" id="89951"/>
    <lineage>
        <taxon>Eukaryota</taxon>
        <taxon>Metazoa</taxon>
        <taxon>Chordata</taxon>
        <taxon>Craniata</taxon>
        <taxon>Vertebrata</taxon>
        <taxon>Euteleostomi</taxon>
        <taxon>Actinopterygii</taxon>
        <taxon>Neopterygii</taxon>
        <taxon>Teleostei</taxon>
        <taxon>Neoteleostei</taxon>
        <taxon>Acanthomorphata</taxon>
        <taxon>Zeiogadaria</taxon>
        <taxon>Gadariae</taxon>
        <taxon>Gadiformes</taxon>
        <taxon>Gadoidei</taxon>
        <taxon>Merlucciidae</taxon>
        <taxon>Merluccius</taxon>
    </lineage>
</organism>